<proteinExistence type="predicted"/>
<reference evidence="2" key="1">
    <citation type="submission" date="2022-11" db="UniProtKB">
        <authorList>
            <consortium name="WormBaseParasite"/>
        </authorList>
    </citation>
    <scope>IDENTIFICATION</scope>
</reference>
<sequence length="67" mass="7895">MPLLYIAGRRWPSQGDSSVGRRNYKTQCIRDGSHGKAFFCSCVYEDFHTYNDERLKHAELYKSYPED</sequence>
<organism evidence="1 2">
    <name type="scientific">Romanomermis culicivorax</name>
    <name type="common">Nematode worm</name>
    <dbReference type="NCBI Taxonomy" id="13658"/>
    <lineage>
        <taxon>Eukaryota</taxon>
        <taxon>Metazoa</taxon>
        <taxon>Ecdysozoa</taxon>
        <taxon>Nematoda</taxon>
        <taxon>Enoplea</taxon>
        <taxon>Dorylaimia</taxon>
        <taxon>Mermithida</taxon>
        <taxon>Mermithoidea</taxon>
        <taxon>Mermithidae</taxon>
        <taxon>Romanomermis</taxon>
    </lineage>
</organism>
<dbReference type="AlphaFoldDB" id="A0A915JCA7"/>
<protein>
    <submittedName>
        <fullName evidence="2">Uncharacterized protein</fullName>
    </submittedName>
</protein>
<evidence type="ECO:0000313" key="1">
    <source>
        <dbReference type="Proteomes" id="UP000887565"/>
    </source>
</evidence>
<keyword evidence="1" id="KW-1185">Reference proteome</keyword>
<dbReference type="WBParaSite" id="nRc.2.0.1.t24138-RA">
    <property type="protein sequence ID" value="nRc.2.0.1.t24138-RA"/>
    <property type="gene ID" value="nRc.2.0.1.g24138"/>
</dbReference>
<name>A0A915JCA7_ROMCU</name>
<evidence type="ECO:0000313" key="2">
    <source>
        <dbReference type="WBParaSite" id="nRc.2.0.1.t24138-RA"/>
    </source>
</evidence>
<accession>A0A915JCA7</accession>
<dbReference type="Proteomes" id="UP000887565">
    <property type="component" value="Unplaced"/>
</dbReference>